<feature type="region of interest" description="Disordered" evidence="1">
    <location>
        <begin position="1"/>
        <end position="166"/>
    </location>
</feature>
<evidence type="ECO:0000313" key="3">
    <source>
        <dbReference type="Proteomes" id="UP000710432"/>
    </source>
</evidence>
<evidence type="ECO:0000256" key="1">
    <source>
        <dbReference type="SAM" id="MobiDB-lite"/>
    </source>
</evidence>
<dbReference type="AlphaFoldDB" id="A0A8J6G0J2"/>
<feature type="compositionally biased region" description="Basic residues" evidence="1">
    <location>
        <begin position="1"/>
        <end position="16"/>
    </location>
</feature>
<organism evidence="2 3">
    <name type="scientific">Microtus ochrogaster</name>
    <name type="common">Prairie vole</name>
    <dbReference type="NCBI Taxonomy" id="79684"/>
    <lineage>
        <taxon>Eukaryota</taxon>
        <taxon>Metazoa</taxon>
        <taxon>Chordata</taxon>
        <taxon>Craniata</taxon>
        <taxon>Vertebrata</taxon>
        <taxon>Euteleostomi</taxon>
        <taxon>Mammalia</taxon>
        <taxon>Eutheria</taxon>
        <taxon>Euarchontoglires</taxon>
        <taxon>Glires</taxon>
        <taxon>Rodentia</taxon>
        <taxon>Myomorpha</taxon>
        <taxon>Muroidea</taxon>
        <taxon>Cricetidae</taxon>
        <taxon>Arvicolinae</taxon>
        <taxon>Microtus</taxon>
    </lineage>
</organism>
<name>A0A8J6G0J2_MICOH</name>
<feature type="compositionally biased region" description="Acidic residues" evidence="1">
    <location>
        <begin position="78"/>
        <end position="92"/>
    </location>
</feature>
<evidence type="ECO:0000313" key="2">
    <source>
        <dbReference type="EMBL" id="KAH0501153.1"/>
    </source>
</evidence>
<protein>
    <submittedName>
        <fullName evidence="2">Luc7-like protein 3</fullName>
    </submittedName>
</protein>
<comment type="caution">
    <text evidence="2">The sequence shown here is derived from an EMBL/GenBank/DDBJ whole genome shotgun (WGS) entry which is preliminary data.</text>
</comment>
<accession>A0A8J6G0J2</accession>
<gene>
    <name evidence="2" type="ORF">LTLLF_198230</name>
</gene>
<feature type="compositionally biased region" description="Basic and acidic residues" evidence="1">
    <location>
        <begin position="17"/>
        <end position="55"/>
    </location>
</feature>
<reference evidence="2" key="1">
    <citation type="submission" date="2020-03" db="EMBL/GenBank/DDBJ databases">
        <title>Studies in the Genomics of Life Span.</title>
        <authorList>
            <person name="Glass D."/>
        </authorList>
    </citation>
    <scope>NUCLEOTIDE SEQUENCE</scope>
    <source>
        <strain evidence="2">LTLLF</strain>
        <tissue evidence="2">Muscle</tissue>
    </source>
</reference>
<sequence>MNVSKKRSKKERKEKKNGREKEKNGKGKDEEKRKKERRKELVIEKGEREVVHEVDTQAELPTGDAAGPGTIKGHGVETEGEAEVEIDGEAEAMTDQKENIDLAVGIEDGQKAEIEKKRGSDDKKSSVKSSSREKQSEDTSTESKESDTKNEVNGTSEDIKSEGVNMNFGSTMTMDIARCNNIPKKQATEESTHYGSLW</sequence>
<feature type="compositionally biased region" description="Basic and acidic residues" evidence="1">
    <location>
        <begin position="108"/>
        <end position="150"/>
    </location>
</feature>
<dbReference type="Proteomes" id="UP000710432">
    <property type="component" value="Unassembled WGS sequence"/>
</dbReference>
<dbReference type="EMBL" id="JAATJU010026900">
    <property type="protein sequence ID" value="KAH0501153.1"/>
    <property type="molecule type" value="Genomic_DNA"/>
</dbReference>
<proteinExistence type="predicted"/>